<reference evidence="2" key="2">
    <citation type="submission" date="2023-04" db="EMBL/GenBank/DDBJ databases">
        <authorList>
            <person name="Sun J.-Q."/>
        </authorList>
    </citation>
    <scope>NUCLEOTIDE SEQUENCE</scope>
    <source>
        <strain evidence="2">CC-YY355</strain>
    </source>
</reference>
<gene>
    <name evidence="2" type="ORF">QF205_13470</name>
</gene>
<dbReference type="EMBL" id="JARYGX010000023">
    <property type="protein sequence ID" value="MDH7454070.1"/>
    <property type="molecule type" value="Genomic_DNA"/>
</dbReference>
<name>A0ABT6MUF2_9GAMM</name>
<evidence type="ECO:0008006" key="4">
    <source>
        <dbReference type="Google" id="ProtNLM"/>
    </source>
</evidence>
<dbReference type="PROSITE" id="PS51257">
    <property type="entry name" value="PROKAR_LIPOPROTEIN"/>
    <property type="match status" value="1"/>
</dbReference>
<dbReference type="RefSeq" id="WP_280943276.1">
    <property type="nucleotide sequence ID" value="NZ_JARYGX010000023.1"/>
</dbReference>
<reference evidence="2" key="1">
    <citation type="journal article" date="2007" name="Int. J. Syst. Evol. Microbiol.">
        <title>Luteimonas composti sp. nov., a moderately thermophilic bacterium isolated from food waste.</title>
        <authorList>
            <person name="Young C.C."/>
            <person name="Kampfer P."/>
            <person name="Chen W.M."/>
            <person name="Yen W.S."/>
            <person name="Arun A.B."/>
            <person name="Lai W.A."/>
            <person name="Shen F.T."/>
            <person name="Rekha P.D."/>
            <person name="Lin K.Y."/>
            <person name="Chou J.H."/>
        </authorList>
    </citation>
    <scope>NUCLEOTIDE SEQUENCE</scope>
    <source>
        <strain evidence="2">CC-YY355</strain>
    </source>
</reference>
<dbReference type="Proteomes" id="UP001160550">
    <property type="component" value="Unassembled WGS sequence"/>
</dbReference>
<feature type="signal peptide" evidence="1">
    <location>
        <begin position="1"/>
        <end position="23"/>
    </location>
</feature>
<organism evidence="2 3">
    <name type="scientific">Luteimonas composti</name>
    <dbReference type="NCBI Taxonomy" id="398257"/>
    <lineage>
        <taxon>Bacteria</taxon>
        <taxon>Pseudomonadati</taxon>
        <taxon>Pseudomonadota</taxon>
        <taxon>Gammaproteobacteria</taxon>
        <taxon>Lysobacterales</taxon>
        <taxon>Lysobacteraceae</taxon>
        <taxon>Luteimonas</taxon>
    </lineage>
</organism>
<proteinExistence type="predicted"/>
<protein>
    <recommendedName>
        <fullName evidence="4">OmpA-like domain-containing protein</fullName>
    </recommendedName>
</protein>
<evidence type="ECO:0000313" key="3">
    <source>
        <dbReference type="Proteomes" id="UP001160550"/>
    </source>
</evidence>
<evidence type="ECO:0000256" key="1">
    <source>
        <dbReference type="SAM" id="SignalP"/>
    </source>
</evidence>
<keyword evidence="3" id="KW-1185">Reference proteome</keyword>
<accession>A0ABT6MUF2</accession>
<feature type="chain" id="PRO_5046272248" description="OmpA-like domain-containing protein" evidence="1">
    <location>
        <begin position="24"/>
        <end position="165"/>
    </location>
</feature>
<evidence type="ECO:0000313" key="2">
    <source>
        <dbReference type="EMBL" id="MDH7454070.1"/>
    </source>
</evidence>
<comment type="caution">
    <text evidence="2">The sequence shown here is derived from an EMBL/GenBank/DDBJ whole genome shotgun (WGS) entry which is preliminary data.</text>
</comment>
<keyword evidence="1" id="KW-0732">Signal</keyword>
<sequence length="165" mass="18392">MNRLIWISPLVLLTLVACQPAPQTPAEAPAQTPQAQTVDAPLEQLATPSHIRKLERALPLRVGLDMPFEFRGSRSYKAEDGTARKNASIEFFRGDALTVQQDIRRALLRAGYTAGSEPTELKKNRYSTTYTGDNLPTLEVVSNSNRTVKRKNKDAVGVVRFDWPE</sequence>